<keyword evidence="1" id="KW-0472">Membrane</keyword>
<evidence type="ECO:0000313" key="3">
    <source>
        <dbReference type="Proteomes" id="UP001386955"/>
    </source>
</evidence>
<name>A0AAN9S8C7_PSOTE</name>
<protein>
    <submittedName>
        <fullName evidence="2">Uncharacterized protein</fullName>
    </submittedName>
</protein>
<dbReference type="EMBL" id="JAYMYS010000005">
    <property type="protein sequence ID" value="KAK7391444.1"/>
    <property type="molecule type" value="Genomic_DNA"/>
</dbReference>
<organism evidence="2 3">
    <name type="scientific">Psophocarpus tetragonolobus</name>
    <name type="common">Winged bean</name>
    <name type="synonym">Dolichos tetragonolobus</name>
    <dbReference type="NCBI Taxonomy" id="3891"/>
    <lineage>
        <taxon>Eukaryota</taxon>
        <taxon>Viridiplantae</taxon>
        <taxon>Streptophyta</taxon>
        <taxon>Embryophyta</taxon>
        <taxon>Tracheophyta</taxon>
        <taxon>Spermatophyta</taxon>
        <taxon>Magnoliopsida</taxon>
        <taxon>eudicotyledons</taxon>
        <taxon>Gunneridae</taxon>
        <taxon>Pentapetalae</taxon>
        <taxon>rosids</taxon>
        <taxon>fabids</taxon>
        <taxon>Fabales</taxon>
        <taxon>Fabaceae</taxon>
        <taxon>Papilionoideae</taxon>
        <taxon>50 kb inversion clade</taxon>
        <taxon>NPAAA clade</taxon>
        <taxon>indigoferoid/millettioid clade</taxon>
        <taxon>Phaseoleae</taxon>
        <taxon>Psophocarpus</taxon>
    </lineage>
</organism>
<evidence type="ECO:0000256" key="1">
    <source>
        <dbReference type="SAM" id="Phobius"/>
    </source>
</evidence>
<accession>A0AAN9S8C7</accession>
<sequence length="103" mass="11151">MSRKRDIEFEEGNGSGKYRGRGVEVLLVAFVSLVVWIGGGVRIEETIKKDHGVGVDIINNREKGHNEGLQRECVAKGCKGNGVPGSMLRVDIDKEDGGGGKRE</sequence>
<reference evidence="2 3" key="1">
    <citation type="submission" date="2024-01" db="EMBL/GenBank/DDBJ databases">
        <title>The genomes of 5 underutilized Papilionoideae crops provide insights into root nodulation and disease resistanc.</title>
        <authorList>
            <person name="Jiang F."/>
        </authorList>
    </citation>
    <scope>NUCLEOTIDE SEQUENCE [LARGE SCALE GENOMIC DNA]</scope>
    <source>
        <strain evidence="2">DUOXIRENSHENG_FW03</strain>
        <tissue evidence="2">Leaves</tissue>
    </source>
</reference>
<comment type="caution">
    <text evidence="2">The sequence shown here is derived from an EMBL/GenBank/DDBJ whole genome shotgun (WGS) entry which is preliminary data.</text>
</comment>
<dbReference type="Proteomes" id="UP001386955">
    <property type="component" value="Unassembled WGS sequence"/>
</dbReference>
<keyword evidence="3" id="KW-1185">Reference proteome</keyword>
<evidence type="ECO:0000313" key="2">
    <source>
        <dbReference type="EMBL" id="KAK7391444.1"/>
    </source>
</evidence>
<dbReference type="AlphaFoldDB" id="A0AAN9S8C7"/>
<feature type="transmembrane region" description="Helical" evidence="1">
    <location>
        <begin position="21"/>
        <end position="39"/>
    </location>
</feature>
<gene>
    <name evidence="2" type="ORF">VNO78_19860</name>
</gene>
<proteinExistence type="predicted"/>
<keyword evidence="1" id="KW-1133">Transmembrane helix</keyword>
<keyword evidence="1" id="KW-0812">Transmembrane</keyword>